<keyword evidence="6" id="KW-1185">Reference proteome</keyword>
<feature type="domain" description="DUF641" evidence="3">
    <location>
        <begin position="31"/>
        <end position="157"/>
    </location>
</feature>
<proteinExistence type="predicted"/>
<organism evidence="5 6">
    <name type="scientific">Trifolium subterraneum</name>
    <name type="common">Subterranean clover</name>
    <dbReference type="NCBI Taxonomy" id="3900"/>
    <lineage>
        <taxon>Eukaryota</taxon>
        <taxon>Viridiplantae</taxon>
        <taxon>Streptophyta</taxon>
        <taxon>Embryophyta</taxon>
        <taxon>Tracheophyta</taxon>
        <taxon>Spermatophyta</taxon>
        <taxon>Magnoliopsida</taxon>
        <taxon>eudicotyledons</taxon>
        <taxon>Gunneridae</taxon>
        <taxon>Pentapetalae</taxon>
        <taxon>rosids</taxon>
        <taxon>fabids</taxon>
        <taxon>Fabales</taxon>
        <taxon>Fabaceae</taxon>
        <taxon>Papilionoideae</taxon>
        <taxon>50 kb inversion clade</taxon>
        <taxon>NPAAA clade</taxon>
        <taxon>Hologalegina</taxon>
        <taxon>IRL clade</taxon>
        <taxon>Trifolieae</taxon>
        <taxon>Trifolium</taxon>
    </lineage>
</organism>
<dbReference type="OrthoDB" id="1915848at2759"/>
<feature type="domain" description="GIL1/IRKI C-terminal" evidence="4">
    <location>
        <begin position="359"/>
        <end position="411"/>
    </location>
</feature>
<dbReference type="GO" id="GO:0009639">
    <property type="term" value="P:response to red or far red light"/>
    <property type="evidence" value="ECO:0007669"/>
    <property type="project" value="InterPro"/>
</dbReference>
<evidence type="ECO:0000256" key="1">
    <source>
        <dbReference type="SAM" id="Coils"/>
    </source>
</evidence>
<feature type="coiled-coil region" evidence="1">
    <location>
        <begin position="110"/>
        <end position="158"/>
    </location>
</feature>
<name>A0A2Z6MK76_TRISU</name>
<keyword evidence="1" id="KW-0175">Coiled coil</keyword>
<dbReference type="Proteomes" id="UP000242715">
    <property type="component" value="Unassembled WGS sequence"/>
</dbReference>
<dbReference type="AlphaFoldDB" id="A0A2Z6MK76"/>
<evidence type="ECO:0000313" key="5">
    <source>
        <dbReference type="EMBL" id="GAU25662.1"/>
    </source>
</evidence>
<dbReference type="Pfam" id="PF04859">
    <property type="entry name" value="DUF641"/>
    <property type="match status" value="1"/>
</dbReference>
<dbReference type="GO" id="GO:0009959">
    <property type="term" value="P:negative gravitropism"/>
    <property type="evidence" value="ECO:0007669"/>
    <property type="project" value="InterPro"/>
</dbReference>
<evidence type="ECO:0000259" key="4">
    <source>
        <dbReference type="Pfam" id="PF24994"/>
    </source>
</evidence>
<accession>A0A2Z6MK76</accession>
<evidence type="ECO:0000256" key="2">
    <source>
        <dbReference type="SAM" id="MobiDB-lite"/>
    </source>
</evidence>
<dbReference type="InterPro" id="IPR040225">
    <property type="entry name" value="GIL1-like"/>
</dbReference>
<reference evidence="6" key="1">
    <citation type="journal article" date="2017" name="Front. Plant Sci.">
        <title>Climate Clever Clovers: New Paradigm to Reduce the Environmental Footprint of Ruminants by Breeding Low Methanogenic Forages Utilizing Haplotype Variation.</title>
        <authorList>
            <person name="Kaur P."/>
            <person name="Appels R."/>
            <person name="Bayer P.E."/>
            <person name="Keeble-Gagnere G."/>
            <person name="Wang J."/>
            <person name="Hirakawa H."/>
            <person name="Shirasawa K."/>
            <person name="Vercoe P."/>
            <person name="Stefanova K."/>
            <person name="Durmic Z."/>
            <person name="Nichols P."/>
            <person name="Revell C."/>
            <person name="Isobe S.N."/>
            <person name="Edwards D."/>
            <person name="Erskine W."/>
        </authorList>
    </citation>
    <scope>NUCLEOTIDE SEQUENCE [LARGE SCALE GENOMIC DNA]</scope>
    <source>
        <strain evidence="6">cv. Daliak</strain>
    </source>
</reference>
<protein>
    <submittedName>
        <fullName evidence="5">Uncharacterized protein</fullName>
    </submittedName>
</protein>
<dbReference type="PANTHER" id="PTHR31161">
    <property type="entry name" value="PROTEIN GRAVITROPIC IN THE LIGHT 1"/>
    <property type="match status" value="1"/>
</dbReference>
<dbReference type="Pfam" id="PF24994">
    <property type="entry name" value="GIL1_IRKI_C"/>
    <property type="match status" value="1"/>
</dbReference>
<sequence>MLPAGAKETQLRESNSQKVHPQPMEEAMNQNPEAVETLVSKIFTNISSLKSAYIQLQSAHTPYDPDKIHTADKLVISELKNLSELKHFYRENNPKPVCVSPQDSRLAAEIQEQQSLLKTYEVMVKKFQSEIQNKDSEIHQLEKQIEEASQKRAKLEKNLKLRGLSTKESEDGNGFFPIDLTPDLFTSSVEAAAKAIHDFSKPLINMMKAAGWDLDAAANSIEPNVVYAKRAHKKYAFESYICQRMFGGFEQESFSVESDDIIVNKESFFHQFLALREIDPLDMLGQNPDSIFGKFCQSKYLVVVHQKMEASFFGNLDQRNHVMGGGHPRTPFYQAFLKLAKSIWLLHKLAYSFEPNVKVFQVKGGSEFSDVYMESVVKNLIMDENDEKPKVGLMVMPGFWIGGSVIQSKVYLSGMKVAE</sequence>
<evidence type="ECO:0000313" key="6">
    <source>
        <dbReference type="Proteomes" id="UP000242715"/>
    </source>
</evidence>
<dbReference type="InterPro" id="IPR056813">
    <property type="entry name" value="GIL1_IRKI_C"/>
</dbReference>
<gene>
    <name evidence="5" type="ORF">TSUD_265890</name>
</gene>
<dbReference type="InterPro" id="IPR006943">
    <property type="entry name" value="DUF641_pln"/>
</dbReference>
<evidence type="ECO:0000259" key="3">
    <source>
        <dbReference type="Pfam" id="PF04859"/>
    </source>
</evidence>
<feature type="region of interest" description="Disordered" evidence="2">
    <location>
        <begin position="1"/>
        <end position="26"/>
    </location>
</feature>
<dbReference type="EMBL" id="DF973317">
    <property type="protein sequence ID" value="GAU25662.1"/>
    <property type="molecule type" value="Genomic_DNA"/>
</dbReference>